<sequence>MLLNLADDNITKKRNKAKSTNMPLLIADRIRSAIVKGQLAPGVHLGQMQIAEQFTASRVPVREALKLLAAEGIIVHDPNRGFFVAAISASEAQQLYRLRHLLEGELLKSIPWPDKTQLAALETRIEELEQLLKKGDRPSWVLRHREFHKALFELSDRDVIVRECLRMWMLTDRYRSLLPGPQASGDERRGPTDERKILAALKAKDRAKLLEVVERDRQRVEQLILEVFANRDS</sequence>
<name>A0A842I3F3_9SPHN</name>
<proteinExistence type="predicted"/>
<keyword evidence="1" id="KW-0805">Transcription regulation</keyword>
<dbReference type="SUPFAM" id="SSF46785">
    <property type="entry name" value="Winged helix' DNA-binding domain"/>
    <property type="match status" value="1"/>
</dbReference>
<organism evidence="5 6">
    <name type="scientific">Parasphingopyxis marina</name>
    <dbReference type="NCBI Taxonomy" id="2761622"/>
    <lineage>
        <taxon>Bacteria</taxon>
        <taxon>Pseudomonadati</taxon>
        <taxon>Pseudomonadota</taxon>
        <taxon>Alphaproteobacteria</taxon>
        <taxon>Sphingomonadales</taxon>
        <taxon>Sphingomonadaceae</taxon>
        <taxon>Parasphingopyxis</taxon>
    </lineage>
</organism>
<feature type="domain" description="HTH gntR-type" evidence="4">
    <location>
        <begin position="20"/>
        <end position="87"/>
    </location>
</feature>
<keyword evidence="6" id="KW-1185">Reference proteome</keyword>
<dbReference type="RefSeq" id="WP_185802227.1">
    <property type="nucleotide sequence ID" value="NZ_JACJVJ010000003.1"/>
</dbReference>
<keyword evidence="3" id="KW-0804">Transcription</keyword>
<dbReference type="InterPro" id="IPR000524">
    <property type="entry name" value="Tscrpt_reg_HTH_GntR"/>
</dbReference>
<dbReference type="SMART" id="SM00345">
    <property type="entry name" value="HTH_GNTR"/>
    <property type="match status" value="1"/>
</dbReference>
<evidence type="ECO:0000313" key="5">
    <source>
        <dbReference type="EMBL" id="MBC2778920.1"/>
    </source>
</evidence>
<reference evidence="5 6" key="1">
    <citation type="submission" date="2020-08" db="EMBL/GenBank/DDBJ databases">
        <title>Draft genome sequence of Parasphingopyxis sp. GrpM-11.</title>
        <authorList>
            <person name="Oh J."/>
            <person name="Roh D.-H."/>
        </authorList>
    </citation>
    <scope>NUCLEOTIDE SEQUENCE [LARGE SCALE GENOMIC DNA]</scope>
    <source>
        <strain evidence="5 6">GrpM-11</strain>
    </source>
</reference>
<gene>
    <name evidence="5" type="ORF">H6P80_14950</name>
</gene>
<dbReference type="AlphaFoldDB" id="A0A842I3F3"/>
<dbReference type="Gene3D" id="1.10.10.10">
    <property type="entry name" value="Winged helix-like DNA-binding domain superfamily/Winged helix DNA-binding domain"/>
    <property type="match status" value="1"/>
</dbReference>
<dbReference type="Proteomes" id="UP000564378">
    <property type="component" value="Unassembled WGS sequence"/>
</dbReference>
<dbReference type="PANTHER" id="PTHR43537">
    <property type="entry name" value="TRANSCRIPTIONAL REGULATOR, GNTR FAMILY"/>
    <property type="match status" value="1"/>
</dbReference>
<dbReference type="Pfam" id="PF07729">
    <property type="entry name" value="FCD"/>
    <property type="match status" value="1"/>
</dbReference>
<dbReference type="InterPro" id="IPR008920">
    <property type="entry name" value="TF_FadR/GntR_C"/>
</dbReference>
<evidence type="ECO:0000256" key="1">
    <source>
        <dbReference type="ARBA" id="ARBA00023015"/>
    </source>
</evidence>
<dbReference type="PANTHER" id="PTHR43537:SF45">
    <property type="entry name" value="GNTR FAMILY REGULATORY PROTEIN"/>
    <property type="match status" value="1"/>
</dbReference>
<dbReference type="GO" id="GO:0003700">
    <property type="term" value="F:DNA-binding transcription factor activity"/>
    <property type="evidence" value="ECO:0007669"/>
    <property type="project" value="InterPro"/>
</dbReference>
<dbReference type="SMART" id="SM00895">
    <property type="entry name" value="FCD"/>
    <property type="match status" value="1"/>
</dbReference>
<protein>
    <submittedName>
        <fullName evidence="5">GntR family transcriptional regulator</fullName>
    </submittedName>
</protein>
<evidence type="ECO:0000313" key="6">
    <source>
        <dbReference type="Proteomes" id="UP000564378"/>
    </source>
</evidence>
<evidence type="ECO:0000256" key="3">
    <source>
        <dbReference type="ARBA" id="ARBA00023163"/>
    </source>
</evidence>
<dbReference type="SUPFAM" id="SSF48008">
    <property type="entry name" value="GntR ligand-binding domain-like"/>
    <property type="match status" value="1"/>
</dbReference>
<accession>A0A842I3F3</accession>
<dbReference type="InterPro" id="IPR011711">
    <property type="entry name" value="GntR_C"/>
</dbReference>
<keyword evidence="2" id="KW-0238">DNA-binding</keyword>
<evidence type="ECO:0000256" key="2">
    <source>
        <dbReference type="ARBA" id="ARBA00023125"/>
    </source>
</evidence>
<dbReference type="InterPro" id="IPR036390">
    <property type="entry name" value="WH_DNA-bd_sf"/>
</dbReference>
<comment type="caution">
    <text evidence="5">The sequence shown here is derived from an EMBL/GenBank/DDBJ whole genome shotgun (WGS) entry which is preliminary data.</text>
</comment>
<dbReference type="PROSITE" id="PS50949">
    <property type="entry name" value="HTH_GNTR"/>
    <property type="match status" value="1"/>
</dbReference>
<dbReference type="Gene3D" id="1.20.120.530">
    <property type="entry name" value="GntR ligand-binding domain-like"/>
    <property type="match status" value="1"/>
</dbReference>
<dbReference type="InterPro" id="IPR036388">
    <property type="entry name" value="WH-like_DNA-bd_sf"/>
</dbReference>
<dbReference type="Pfam" id="PF00392">
    <property type="entry name" value="GntR"/>
    <property type="match status" value="1"/>
</dbReference>
<dbReference type="GO" id="GO:0003677">
    <property type="term" value="F:DNA binding"/>
    <property type="evidence" value="ECO:0007669"/>
    <property type="project" value="UniProtKB-KW"/>
</dbReference>
<dbReference type="EMBL" id="JACJVJ010000003">
    <property type="protein sequence ID" value="MBC2778920.1"/>
    <property type="molecule type" value="Genomic_DNA"/>
</dbReference>
<evidence type="ECO:0000259" key="4">
    <source>
        <dbReference type="PROSITE" id="PS50949"/>
    </source>
</evidence>
<dbReference type="CDD" id="cd07377">
    <property type="entry name" value="WHTH_GntR"/>
    <property type="match status" value="1"/>
</dbReference>